<evidence type="ECO:0000256" key="1">
    <source>
        <dbReference type="SAM" id="MobiDB-lite"/>
    </source>
</evidence>
<dbReference type="Proteomes" id="UP000007266">
    <property type="component" value="Linkage group 3"/>
</dbReference>
<name>A0A139WLK4_TRICA</name>
<gene>
    <name evidence="2" type="primary">AUGUSTUS-3.0.2_32472</name>
    <name evidence="2" type="ORF">TcasGA2_TC032472</name>
</gene>
<keyword evidence="3" id="KW-1185">Reference proteome</keyword>
<protein>
    <submittedName>
        <fullName evidence="2">Uncharacterized protein</fullName>
    </submittedName>
</protein>
<dbReference type="AlphaFoldDB" id="A0A139WLK4"/>
<sequence>MKTVKQRNPVSIGPNAPESVPGKRKHPHPSLHILDLSILYTPEPRHAAPLRKVVPELIRLIVQLGAKTPRLERRGGSPNLVYRPSSKAGSMPGRAMCSILPSSQYLLGRSSSQAFRSLQEIFFISMYTKLVIEIKESGFINNVCLIFSSIAFVLHTPCVRKKL</sequence>
<evidence type="ECO:0000313" key="3">
    <source>
        <dbReference type="Proteomes" id="UP000007266"/>
    </source>
</evidence>
<reference evidence="2 3" key="2">
    <citation type="journal article" date="2010" name="Nucleic Acids Res.">
        <title>BeetleBase in 2010: revisions to provide comprehensive genomic information for Tribolium castaneum.</title>
        <authorList>
            <person name="Kim H.S."/>
            <person name="Murphy T."/>
            <person name="Xia J."/>
            <person name="Caragea D."/>
            <person name="Park Y."/>
            <person name="Beeman R.W."/>
            <person name="Lorenzen M.D."/>
            <person name="Butcher S."/>
            <person name="Manak J.R."/>
            <person name="Brown S.J."/>
        </authorList>
    </citation>
    <scope>GENOME REANNOTATION</scope>
    <source>
        <strain evidence="2 3">Georgia GA2</strain>
    </source>
</reference>
<organism evidence="2 3">
    <name type="scientific">Tribolium castaneum</name>
    <name type="common">Red flour beetle</name>
    <dbReference type="NCBI Taxonomy" id="7070"/>
    <lineage>
        <taxon>Eukaryota</taxon>
        <taxon>Metazoa</taxon>
        <taxon>Ecdysozoa</taxon>
        <taxon>Arthropoda</taxon>
        <taxon>Hexapoda</taxon>
        <taxon>Insecta</taxon>
        <taxon>Pterygota</taxon>
        <taxon>Neoptera</taxon>
        <taxon>Endopterygota</taxon>
        <taxon>Coleoptera</taxon>
        <taxon>Polyphaga</taxon>
        <taxon>Cucujiformia</taxon>
        <taxon>Tenebrionidae</taxon>
        <taxon>Tenebrionidae incertae sedis</taxon>
        <taxon>Tribolium</taxon>
    </lineage>
</organism>
<evidence type="ECO:0000313" key="2">
    <source>
        <dbReference type="EMBL" id="KYB28786.1"/>
    </source>
</evidence>
<reference evidence="2 3" key="1">
    <citation type="journal article" date="2008" name="Nature">
        <title>The genome of the model beetle and pest Tribolium castaneum.</title>
        <authorList>
            <consortium name="Tribolium Genome Sequencing Consortium"/>
            <person name="Richards S."/>
            <person name="Gibbs R.A."/>
            <person name="Weinstock G.M."/>
            <person name="Brown S.J."/>
            <person name="Denell R."/>
            <person name="Beeman R.W."/>
            <person name="Gibbs R."/>
            <person name="Beeman R.W."/>
            <person name="Brown S.J."/>
            <person name="Bucher G."/>
            <person name="Friedrich M."/>
            <person name="Grimmelikhuijzen C.J."/>
            <person name="Klingler M."/>
            <person name="Lorenzen M."/>
            <person name="Richards S."/>
            <person name="Roth S."/>
            <person name="Schroder R."/>
            <person name="Tautz D."/>
            <person name="Zdobnov E.M."/>
            <person name="Muzny D."/>
            <person name="Gibbs R.A."/>
            <person name="Weinstock G.M."/>
            <person name="Attaway T."/>
            <person name="Bell S."/>
            <person name="Buhay C.J."/>
            <person name="Chandrabose M.N."/>
            <person name="Chavez D."/>
            <person name="Clerk-Blankenburg K.P."/>
            <person name="Cree A."/>
            <person name="Dao M."/>
            <person name="Davis C."/>
            <person name="Chacko J."/>
            <person name="Dinh H."/>
            <person name="Dugan-Rocha S."/>
            <person name="Fowler G."/>
            <person name="Garner T.T."/>
            <person name="Garnes J."/>
            <person name="Gnirke A."/>
            <person name="Hawes A."/>
            <person name="Hernandez J."/>
            <person name="Hines S."/>
            <person name="Holder M."/>
            <person name="Hume J."/>
            <person name="Jhangiani S.N."/>
            <person name="Joshi V."/>
            <person name="Khan Z.M."/>
            <person name="Jackson L."/>
            <person name="Kovar C."/>
            <person name="Kowis A."/>
            <person name="Lee S."/>
            <person name="Lewis L.R."/>
            <person name="Margolis J."/>
            <person name="Morgan M."/>
            <person name="Nazareth L.V."/>
            <person name="Nguyen N."/>
            <person name="Okwuonu G."/>
            <person name="Parker D."/>
            <person name="Richards S."/>
            <person name="Ruiz S.J."/>
            <person name="Santibanez J."/>
            <person name="Savard J."/>
            <person name="Scherer S.E."/>
            <person name="Schneider B."/>
            <person name="Sodergren E."/>
            <person name="Tautz D."/>
            <person name="Vattahil S."/>
            <person name="Villasana D."/>
            <person name="White C.S."/>
            <person name="Wright R."/>
            <person name="Park Y."/>
            <person name="Beeman R.W."/>
            <person name="Lord J."/>
            <person name="Oppert B."/>
            <person name="Lorenzen M."/>
            <person name="Brown S."/>
            <person name="Wang L."/>
            <person name="Savard J."/>
            <person name="Tautz D."/>
            <person name="Richards S."/>
            <person name="Weinstock G."/>
            <person name="Gibbs R.A."/>
            <person name="Liu Y."/>
            <person name="Worley K."/>
            <person name="Weinstock G."/>
            <person name="Elsik C.G."/>
            <person name="Reese J.T."/>
            <person name="Elhaik E."/>
            <person name="Landan G."/>
            <person name="Graur D."/>
            <person name="Arensburger P."/>
            <person name="Atkinson P."/>
            <person name="Beeman R.W."/>
            <person name="Beidler J."/>
            <person name="Brown S.J."/>
            <person name="Demuth J.P."/>
            <person name="Drury D.W."/>
            <person name="Du Y.Z."/>
            <person name="Fujiwara H."/>
            <person name="Lorenzen M."/>
            <person name="Maselli V."/>
            <person name="Osanai M."/>
            <person name="Park Y."/>
            <person name="Robertson H.M."/>
            <person name="Tu Z."/>
            <person name="Wang J.J."/>
            <person name="Wang S."/>
            <person name="Richards S."/>
            <person name="Song H."/>
            <person name="Zhang L."/>
            <person name="Sodergren E."/>
            <person name="Werner D."/>
            <person name="Stanke M."/>
            <person name="Morgenstern B."/>
            <person name="Solovyev V."/>
            <person name="Kosarev P."/>
            <person name="Brown G."/>
            <person name="Chen H.C."/>
            <person name="Ermolaeva O."/>
            <person name="Hlavina W."/>
            <person name="Kapustin Y."/>
            <person name="Kiryutin B."/>
            <person name="Kitts P."/>
            <person name="Maglott D."/>
            <person name="Pruitt K."/>
            <person name="Sapojnikov V."/>
            <person name="Souvorov A."/>
            <person name="Mackey A.J."/>
            <person name="Waterhouse R.M."/>
            <person name="Wyder S."/>
            <person name="Zdobnov E.M."/>
            <person name="Zdobnov E.M."/>
            <person name="Wyder S."/>
            <person name="Kriventseva E.V."/>
            <person name="Kadowaki T."/>
            <person name="Bork P."/>
            <person name="Aranda M."/>
            <person name="Bao R."/>
            <person name="Beermann A."/>
            <person name="Berns N."/>
            <person name="Bolognesi R."/>
            <person name="Bonneton F."/>
            <person name="Bopp D."/>
            <person name="Brown S.J."/>
            <person name="Bucher G."/>
            <person name="Butts T."/>
            <person name="Chaumot A."/>
            <person name="Denell R.E."/>
            <person name="Ferrier D.E."/>
            <person name="Friedrich M."/>
            <person name="Gordon C.M."/>
            <person name="Jindra M."/>
            <person name="Klingler M."/>
            <person name="Lan Q."/>
            <person name="Lattorff H.M."/>
            <person name="Laudet V."/>
            <person name="von Levetsow C."/>
            <person name="Liu Z."/>
            <person name="Lutz R."/>
            <person name="Lynch J.A."/>
            <person name="da Fonseca R.N."/>
            <person name="Posnien N."/>
            <person name="Reuter R."/>
            <person name="Roth S."/>
            <person name="Savard J."/>
            <person name="Schinko J.B."/>
            <person name="Schmitt C."/>
            <person name="Schoppmeier M."/>
            <person name="Schroder R."/>
            <person name="Shippy T.D."/>
            <person name="Simonnet F."/>
            <person name="Marques-Souza H."/>
            <person name="Tautz D."/>
            <person name="Tomoyasu Y."/>
            <person name="Trauner J."/>
            <person name="Van der Zee M."/>
            <person name="Vervoort M."/>
            <person name="Wittkopp N."/>
            <person name="Wimmer E.A."/>
            <person name="Yang X."/>
            <person name="Jones A.K."/>
            <person name="Sattelle D.B."/>
            <person name="Ebert P.R."/>
            <person name="Nelson D."/>
            <person name="Scott J.G."/>
            <person name="Beeman R.W."/>
            <person name="Muthukrishnan S."/>
            <person name="Kramer K.J."/>
            <person name="Arakane Y."/>
            <person name="Beeman R.W."/>
            <person name="Zhu Q."/>
            <person name="Hogenkamp D."/>
            <person name="Dixit R."/>
            <person name="Oppert B."/>
            <person name="Jiang H."/>
            <person name="Zou Z."/>
            <person name="Marshall J."/>
            <person name="Elpidina E."/>
            <person name="Vinokurov K."/>
            <person name="Oppert C."/>
            <person name="Zou Z."/>
            <person name="Evans J."/>
            <person name="Lu Z."/>
            <person name="Zhao P."/>
            <person name="Sumathipala N."/>
            <person name="Altincicek B."/>
            <person name="Vilcinskas A."/>
            <person name="Williams M."/>
            <person name="Hultmark D."/>
            <person name="Hetru C."/>
            <person name="Jiang H."/>
            <person name="Grimmelikhuijzen C.J."/>
            <person name="Hauser F."/>
            <person name="Cazzamali G."/>
            <person name="Williamson M."/>
            <person name="Park Y."/>
            <person name="Li B."/>
            <person name="Tanaka Y."/>
            <person name="Predel R."/>
            <person name="Neupert S."/>
            <person name="Schachtner J."/>
            <person name="Verleyen P."/>
            <person name="Raible F."/>
            <person name="Bork P."/>
            <person name="Friedrich M."/>
            <person name="Walden K.K."/>
            <person name="Robertson H.M."/>
            <person name="Angeli S."/>
            <person name="Foret S."/>
            <person name="Bucher G."/>
            <person name="Schuetz S."/>
            <person name="Maleszka R."/>
            <person name="Wimmer E.A."/>
            <person name="Beeman R.W."/>
            <person name="Lorenzen M."/>
            <person name="Tomoyasu Y."/>
            <person name="Miller S.C."/>
            <person name="Grossmann D."/>
            <person name="Bucher G."/>
        </authorList>
    </citation>
    <scope>NUCLEOTIDE SEQUENCE [LARGE SCALE GENOMIC DNA]</scope>
    <source>
        <strain evidence="2 3">Georgia GA2</strain>
    </source>
</reference>
<proteinExistence type="predicted"/>
<dbReference type="EMBL" id="KQ971321">
    <property type="protein sequence ID" value="KYB28786.1"/>
    <property type="molecule type" value="Genomic_DNA"/>
</dbReference>
<dbReference type="InParanoid" id="A0A139WLK4"/>
<feature type="region of interest" description="Disordered" evidence="1">
    <location>
        <begin position="1"/>
        <end position="28"/>
    </location>
</feature>
<accession>A0A139WLK4</accession>